<feature type="zinc finger region" description="C3H1-type" evidence="12">
    <location>
        <begin position="213"/>
        <end position="240"/>
    </location>
</feature>
<dbReference type="Proteomes" id="UP000694941">
    <property type="component" value="Unplaced"/>
</dbReference>
<sequence>MEEIETLRNSLMEYEAQLQTVISALATASKDQISDLEELKANLEEVIHLTKESLCSAENKLIQQATDEKFESYNPNTEGMCSSVNKLIQQTTDEKSESCNPNADGLTEMDAEFARFQAEMASLDEGFSFSTTDLQKPKNETRISSSDQDNDEDIMVMLSSLPGTKCRAPFSREWGELSYHNAIVLSYHVEQKTSPETPEDIKVSVMFCNPICNAMKPCSFYLEGKCKFSDENCRYSHGERIKLPELREFLDPDYSVLQRDAPCLARYSDGLWYRARVEDVLDDHKYMVKYIHYNETEVVDIEELIPEAQGEDRESDELQPSDSISSSNLLSSSDDDEEEEVPTVVWMSSETNRTGLGLWEKHNQGLWEKHTRGIGSQLMAKMGYVWGQGLGKAGEGRIEPVEAVVLPQGKSLDKCMELRETISSGNKEKKLQKQKKRMEYQICQGYNHPRKKKSVFDFINNKIGSPRGNFKVLQKESTNLKSSSSKRLNVESVKVSEELRKAEKEIKHLQGSIARNMNRDKVVHCQLQQKLAYQHHHIKYLLTQEKAIQQEQKTRKDHHKLSCF</sequence>
<evidence type="ECO:0000256" key="4">
    <source>
        <dbReference type="ARBA" id="ARBA00022491"/>
    </source>
</evidence>
<evidence type="ECO:0000256" key="12">
    <source>
        <dbReference type="PROSITE-ProRule" id="PRU00723"/>
    </source>
</evidence>
<comment type="function">
    <text evidence="1">Transcription repressor.</text>
</comment>
<dbReference type="Gene3D" id="2.30.30.140">
    <property type="match status" value="1"/>
</dbReference>
<dbReference type="Pfam" id="PF01585">
    <property type="entry name" value="G-patch"/>
    <property type="match status" value="1"/>
</dbReference>
<feature type="compositionally biased region" description="Low complexity" evidence="14">
    <location>
        <begin position="321"/>
        <end position="332"/>
    </location>
</feature>
<keyword evidence="13" id="KW-0175">Coiled coil</keyword>
<protein>
    <recommendedName>
        <fullName evidence="3">Zinc finger CCCH-type with G patch domain-containing protein</fullName>
    </recommendedName>
</protein>
<evidence type="ECO:0000313" key="19">
    <source>
        <dbReference type="RefSeq" id="XP_013783609.1"/>
    </source>
</evidence>
<evidence type="ECO:0000256" key="6">
    <source>
        <dbReference type="ARBA" id="ARBA00022771"/>
    </source>
</evidence>
<dbReference type="RefSeq" id="XP_013783609.1">
    <property type="nucleotide sequence ID" value="XM_013928155.2"/>
</dbReference>
<dbReference type="PROSITE" id="PS50103">
    <property type="entry name" value="ZF_C3H1"/>
    <property type="match status" value="1"/>
</dbReference>
<keyword evidence="9" id="KW-0238">DNA-binding</keyword>
<organism evidence="18 19">
    <name type="scientific">Limulus polyphemus</name>
    <name type="common">Atlantic horseshoe crab</name>
    <dbReference type="NCBI Taxonomy" id="6850"/>
    <lineage>
        <taxon>Eukaryota</taxon>
        <taxon>Metazoa</taxon>
        <taxon>Ecdysozoa</taxon>
        <taxon>Arthropoda</taxon>
        <taxon>Chelicerata</taxon>
        <taxon>Merostomata</taxon>
        <taxon>Xiphosura</taxon>
        <taxon>Limulidae</taxon>
        <taxon>Limulus</taxon>
    </lineage>
</organism>
<dbReference type="PANTHER" id="PTHR46297:SF1">
    <property type="entry name" value="ZINC FINGER CCCH-TYPE WITH G PATCH DOMAIN-CONTAINING PROTEIN"/>
    <property type="match status" value="1"/>
</dbReference>
<dbReference type="SMART" id="SM00356">
    <property type="entry name" value="ZnF_C3H1"/>
    <property type="match status" value="1"/>
</dbReference>
<evidence type="ECO:0000259" key="17">
    <source>
        <dbReference type="PROSITE" id="PS50304"/>
    </source>
</evidence>
<accession>A0ABM1BK62</accession>
<name>A0ABM1BK62_LIMPO</name>
<feature type="domain" description="C3H1-type" evidence="15">
    <location>
        <begin position="213"/>
        <end position="240"/>
    </location>
</feature>
<evidence type="ECO:0000256" key="2">
    <source>
        <dbReference type="ARBA" id="ARBA00004123"/>
    </source>
</evidence>
<evidence type="ECO:0000259" key="15">
    <source>
        <dbReference type="PROSITE" id="PS50103"/>
    </source>
</evidence>
<feature type="region of interest" description="Disordered" evidence="14">
    <location>
        <begin position="309"/>
        <end position="342"/>
    </location>
</feature>
<dbReference type="InterPro" id="IPR000467">
    <property type="entry name" value="G_patch_dom"/>
</dbReference>
<evidence type="ECO:0000256" key="13">
    <source>
        <dbReference type="SAM" id="Coils"/>
    </source>
</evidence>
<comment type="subcellular location">
    <subcellularLocation>
        <location evidence="2">Nucleus</location>
    </subcellularLocation>
</comment>
<dbReference type="Pfam" id="PF00567">
    <property type="entry name" value="TUDOR"/>
    <property type="match status" value="1"/>
</dbReference>
<evidence type="ECO:0000256" key="5">
    <source>
        <dbReference type="ARBA" id="ARBA00022723"/>
    </source>
</evidence>
<keyword evidence="5 12" id="KW-0479">Metal-binding</keyword>
<dbReference type="GeneID" id="106467778"/>
<evidence type="ECO:0000256" key="7">
    <source>
        <dbReference type="ARBA" id="ARBA00022833"/>
    </source>
</evidence>
<keyword evidence="6 12" id="KW-0863">Zinc-finger</keyword>
<dbReference type="SUPFAM" id="SSF63748">
    <property type="entry name" value="Tudor/PWWP/MBT"/>
    <property type="match status" value="1"/>
</dbReference>
<feature type="domain" description="G-patch" evidence="16">
    <location>
        <begin position="371"/>
        <end position="417"/>
    </location>
</feature>
<reference evidence="19" key="1">
    <citation type="submission" date="2025-08" db="UniProtKB">
        <authorList>
            <consortium name="RefSeq"/>
        </authorList>
    </citation>
    <scope>IDENTIFICATION</scope>
    <source>
        <tissue evidence="19">Muscle</tissue>
    </source>
</reference>
<evidence type="ECO:0000256" key="1">
    <source>
        <dbReference type="ARBA" id="ARBA00004062"/>
    </source>
</evidence>
<evidence type="ECO:0000256" key="11">
    <source>
        <dbReference type="ARBA" id="ARBA00023242"/>
    </source>
</evidence>
<dbReference type="InterPro" id="IPR002999">
    <property type="entry name" value="Tudor"/>
</dbReference>
<evidence type="ECO:0000256" key="9">
    <source>
        <dbReference type="ARBA" id="ARBA00023125"/>
    </source>
</evidence>
<dbReference type="InterPro" id="IPR000571">
    <property type="entry name" value="Znf_CCCH"/>
</dbReference>
<dbReference type="SMART" id="SM00443">
    <property type="entry name" value="G_patch"/>
    <property type="match status" value="1"/>
</dbReference>
<evidence type="ECO:0000256" key="3">
    <source>
        <dbReference type="ARBA" id="ARBA00022414"/>
    </source>
</evidence>
<feature type="domain" description="Tudor" evidence="17">
    <location>
        <begin position="256"/>
        <end position="314"/>
    </location>
</feature>
<keyword evidence="11" id="KW-0539">Nucleus</keyword>
<keyword evidence="18" id="KW-1185">Reference proteome</keyword>
<keyword evidence="7 12" id="KW-0862">Zinc</keyword>
<evidence type="ECO:0000256" key="14">
    <source>
        <dbReference type="SAM" id="MobiDB-lite"/>
    </source>
</evidence>
<dbReference type="SMART" id="SM00333">
    <property type="entry name" value="TUDOR"/>
    <property type="match status" value="1"/>
</dbReference>
<gene>
    <name evidence="19" type="primary">LOC106467778</name>
</gene>
<dbReference type="PROSITE" id="PS50304">
    <property type="entry name" value="TUDOR"/>
    <property type="match status" value="1"/>
</dbReference>
<keyword evidence="8" id="KW-0805">Transcription regulation</keyword>
<dbReference type="Gene3D" id="2.30.30.1190">
    <property type="match status" value="1"/>
</dbReference>
<feature type="coiled-coil region" evidence="13">
    <location>
        <begin position="485"/>
        <end position="519"/>
    </location>
</feature>
<dbReference type="CDD" id="cd20384">
    <property type="entry name" value="Tudor_ZGPAT"/>
    <property type="match status" value="1"/>
</dbReference>
<keyword evidence="10" id="KW-0804">Transcription</keyword>
<evidence type="ECO:0000313" key="18">
    <source>
        <dbReference type="Proteomes" id="UP000694941"/>
    </source>
</evidence>
<feature type="coiled-coil region" evidence="13">
    <location>
        <begin position="4"/>
        <end position="53"/>
    </location>
</feature>
<keyword evidence="4" id="KW-0678">Repressor</keyword>
<dbReference type="PANTHER" id="PTHR46297">
    <property type="entry name" value="ZINC FINGER CCCH-TYPE WITH G PATCH DOMAIN-CONTAINING PROTEIN"/>
    <property type="match status" value="1"/>
</dbReference>
<proteinExistence type="predicted"/>
<evidence type="ECO:0000259" key="16">
    <source>
        <dbReference type="PROSITE" id="PS50174"/>
    </source>
</evidence>
<evidence type="ECO:0000256" key="8">
    <source>
        <dbReference type="ARBA" id="ARBA00023015"/>
    </source>
</evidence>
<dbReference type="PROSITE" id="PS50174">
    <property type="entry name" value="G_PATCH"/>
    <property type="match status" value="1"/>
</dbReference>
<evidence type="ECO:0000256" key="10">
    <source>
        <dbReference type="ARBA" id="ARBA00023163"/>
    </source>
</evidence>